<dbReference type="InterPro" id="IPR027840">
    <property type="entry name" value="DUF4493"/>
</dbReference>
<evidence type="ECO:0000256" key="1">
    <source>
        <dbReference type="SAM" id="SignalP"/>
    </source>
</evidence>
<feature type="chain" id="PRO_5045126233" evidence="1">
    <location>
        <begin position="23"/>
        <end position="258"/>
    </location>
</feature>
<reference evidence="2 3" key="1">
    <citation type="submission" date="2020-08" db="EMBL/GenBank/DDBJ databases">
        <title>Genome public.</title>
        <authorList>
            <person name="Liu C."/>
            <person name="Sun Q."/>
        </authorList>
    </citation>
    <scope>NUCLEOTIDE SEQUENCE [LARGE SCALE GENOMIC DNA]</scope>
    <source>
        <strain evidence="2 3">BX2</strain>
    </source>
</reference>
<keyword evidence="3" id="KW-1185">Reference proteome</keyword>
<proteinExistence type="predicted"/>
<dbReference type="Pfam" id="PF14900">
    <property type="entry name" value="DUF4493"/>
    <property type="match status" value="1"/>
</dbReference>
<dbReference type="Proteomes" id="UP000644010">
    <property type="component" value="Unassembled WGS sequence"/>
</dbReference>
<dbReference type="RefSeq" id="WP_186958089.1">
    <property type="nucleotide sequence ID" value="NZ_JACOOI010000001.1"/>
</dbReference>
<gene>
    <name evidence="2" type="ORF">H8S77_02095</name>
</gene>
<dbReference type="PROSITE" id="PS51257">
    <property type="entry name" value="PROKAR_LIPOPROTEIN"/>
    <property type="match status" value="1"/>
</dbReference>
<accession>A0ABR7DXP0</accession>
<organism evidence="2 3">
    <name type="scientific">Parabacteroides segnis</name>
    <dbReference type="NCBI Taxonomy" id="2763058"/>
    <lineage>
        <taxon>Bacteria</taxon>
        <taxon>Pseudomonadati</taxon>
        <taxon>Bacteroidota</taxon>
        <taxon>Bacteroidia</taxon>
        <taxon>Bacteroidales</taxon>
        <taxon>Tannerellaceae</taxon>
        <taxon>Parabacteroides</taxon>
    </lineage>
</organism>
<sequence length="258" mass="28577">MGRTLYIIIALAGMAYLFSACSEVGDTMQPENEYGSLSLDLETVQPNRLVITKAATIDVNTFSVVIKQEDKPVKSFGTFQKLKESGTLRLEKGIYTIVASQQGEMAEVSGQPFYSGQGDVEIEANAFAKPTITCKMQQVRVKVELDKALIEALTSVPDDLSISNGNTKGLHKFKIDEETGESEEIYIRPTENLRLSFSATEKEYQEPVIYNELLKYKDEKSPVANDYLTVTIGLATGETKTLTDRSANRPLNLKVTVR</sequence>
<evidence type="ECO:0000313" key="3">
    <source>
        <dbReference type="Proteomes" id="UP000644010"/>
    </source>
</evidence>
<name>A0ABR7DXP0_9BACT</name>
<keyword evidence="1" id="KW-0732">Signal</keyword>
<dbReference type="EMBL" id="JACOOI010000001">
    <property type="protein sequence ID" value="MBC5641683.1"/>
    <property type="molecule type" value="Genomic_DNA"/>
</dbReference>
<feature type="signal peptide" evidence="1">
    <location>
        <begin position="1"/>
        <end position="22"/>
    </location>
</feature>
<comment type="caution">
    <text evidence="2">The sequence shown here is derived from an EMBL/GenBank/DDBJ whole genome shotgun (WGS) entry which is preliminary data.</text>
</comment>
<protein>
    <submittedName>
        <fullName evidence="2">DUF4493 domain-containing protein</fullName>
    </submittedName>
</protein>
<evidence type="ECO:0000313" key="2">
    <source>
        <dbReference type="EMBL" id="MBC5641683.1"/>
    </source>
</evidence>